<evidence type="ECO:0000313" key="1">
    <source>
        <dbReference type="EMBL" id="QHQ63782.1"/>
    </source>
</evidence>
<sequence>MKNKIDLCSLIPIGHIETKTSDKNLYMMATKRLTTNFDKENMTADSYVALPDKLHIPFRIDLTVKLDAPGLYLLLGRGHISFGTLHSDNRRLDDMIEPNYKPRFYHNHIPMNEFVDISILYASKAMQILINGEERFYSEKEKYMKAKTFKEYNDTGFTLKITGEKYTNIVVKSLLITEYNNQPEIKHNAENLPKPLIINEATGAEQKPTFDNCISLLPKVIQEEIKKTDNYLRSLKPMKFKRQIEKYGNKITYLASDYGFSYQIYPSNDMMNHSLSWYIITGSKPEFWHRKDDRMEMTLNKLIIDSPDLAEGLFSKLSECIGCCSQCIVKTPYEFNGKKKITCHGRMKFKMCLSDFDEVRTFINAVNELVSEDSSKVL</sequence>
<organism evidence="1 2">
    <name type="scientific">Anaerocolumna sedimenticola</name>
    <dbReference type="NCBI Taxonomy" id="2696063"/>
    <lineage>
        <taxon>Bacteria</taxon>
        <taxon>Bacillati</taxon>
        <taxon>Bacillota</taxon>
        <taxon>Clostridia</taxon>
        <taxon>Lachnospirales</taxon>
        <taxon>Lachnospiraceae</taxon>
        <taxon>Anaerocolumna</taxon>
    </lineage>
</organism>
<gene>
    <name evidence="1" type="ORF">Ana3638_16215</name>
</gene>
<name>A0A6P1TU13_9FIRM</name>
<accession>A0A6P1TU13</accession>
<keyword evidence="2" id="KW-1185">Reference proteome</keyword>
<proteinExistence type="predicted"/>
<protein>
    <submittedName>
        <fullName evidence="1">Uncharacterized protein</fullName>
    </submittedName>
</protein>
<dbReference type="EMBL" id="CP048000">
    <property type="protein sequence ID" value="QHQ63782.1"/>
    <property type="molecule type" value="Genomic_DNA"/>
</dbReference>
<dbReference type="Proteomes" id="UP000464314">
    <property type="component" value="Chromosome"/>
</dbReference>
<dbReference type="KEGG" id="anr:Ana3638_16215"/>
<dbReference type="AlphaFoldDB" id="A0A6P1TU13"/>
<evidence type="ECO:0000313" key="2">
    <source>
        <dbReference type="Proteomes" id="UP000464314"/>
    </source>
</evidence>
<reference evidence="1 2" key="1">
    <citation type="submission" date="2020-01" db="EMBL/GenBank/DDBJ databases">
        <title>Genome analysis of Anaerocolumna sp. CBA3638.</title>
        <authorList>
            <person name="Kim J."/>
            <person name="Roh S.W."/>
        </authorList>
    </citation>
    <scope>NUCLEOTIDE SEQUENCE [LARGE SCALE GENOMIC DNA]</scope>
    <source>
        <strain evidence="1 2">CBA3638</strain>
    </source>
</reference>